<evidence type="ECO:0000256" key="1">
    <source>
        <dbReference type="SAM" id="MobiDB-lite"/>
    </source>
</evidence>
<feature type="region of interest" description="Disordered" evidence="1">
    <location>
        <begin position="93"/>
        <end position="127"/>
    </location>
</feature>
<reference evidence="2 3" key="1">
    <citation type="journal article" date="2021" name="Commun. Biol.">
        <title>The genome of Shorea leprosula (Dipterocarpaceae) highlights the ecological relevance of drought in aseasonal tropical rainforests.</title>
        <authorList>
            <person name="Ng K.K.S."/>
            <person name="Kobayashi M.J."/>
            <person name="Fawcett J.A."/>
            <person name="Hatakeyama M."/>
            <person name="Paape T."/>
            <person name="Ng C.H."/>
            <person name="Ang C.C."/>
            <person name="Tnah L.H."/>
            <person name="Lee C.T."/>
            <person name="Nishiyama T."/>
            <person name="Sese J."/>
            <person name="O'Brien M.J."/>
            <person name="Copetti D."/>
            <person name="Mohd Noor M.I."/>
            <person name="Ong R.C."/>
            <person name="Putra M."/>
            <person name="Sireger I.Z."/>
            <person name="Indrioko S."/>
            <person name="Kosugi Y."/>
            <person name="Izuno A."/>
            <person name="Isagi Y."/>
            <person name="Lee S.L."/>
            <person name="Shimizu K.K."/>
        </authorList>
    </citation>
    <scope>NUCLEOTIDE SEQUENCE [LARGE SCALE GENOMIC DNA]</scope>
    <source>
        <strain evidence="2">214</strain>
    </source>
</reference>
<proteinExistence type="predicted"/>
<dbReference type="AlphaFoldDB" id="A0AAV5KHT1"/>
<dbReference type="EMBL" id="BPVZ01000064">
    <property type="protein sequence ID" value="GKV24076.1"/>
    <property type="molecule type" value="Genomic_DNA"/>
</dbReference>
<protein>
    <submittedName>
        <fullName evidence="2">Uncharacterized protein</fullName>
    </submittedName>
</protein>
<organism evidence="2 3">
    <name type="scientific">Rubroshorea leprosula</name>
    <dbReference type="NCBI Taxonomy" id="152421"/>
    <lineage>
        <taxon>Eukaryota</taxon>
        <taxon>Viridiplantae</taxon>
        <taxon>Streptophyta</taxon>
        <taxon>Embryophyta</taxon>
        <taxon>Tracheophyta</taxon>
        <taxon>Spermatophyta</taxon>
        <taxon>Magnoliopsida</taxon>
        <taxon>eudicotyledons</taxon>
        <taxon>Gunneridae</taxon>
        <taxon>Pentapetalae</taxon>
        <taxon>rosids</taxon>
        <taxon>malvids</taxon>
        <taxon>Malvales</taxon>
        <taxon>Dipterocarpaceae</taxon>
        <taxon>Rubroshorea</taxon>
    </lineage>
</organism>
<dbReference type="Proteomes" id="UP001054252">
    <property type="component" value="Unassembled WGS sequence"/>
</dbReference>
<name>A0AAV5KHT1_9ROSI</name>
<sequence length="127" mass="13900">MQQCSTPSSSSASQLPPSASLPALSQPQNQRPRFTCLPAPQEALPIYAVSPEAAWELTGDSCLPWLTTISNVDVSADLLVIAILDRIKAKKKIAEAEDEEQFDSSDSSQDDKDWEDNDTDEDIIHVK</sequence>
<accession>A0AAV5KHT1</accession>
<comment type="caution">
    <text evidence="2">The sequence shown here is derived from an EMBL/GenBank/DDBJ whole genome shotgun (WGS) entry which is preliminary data.</text>
</comment>
<evidence type="ECO:0000313" key="2">
    <source>
        <dbReference type="EMBL" id="GKV24076.1"/>
    </source>
</evidence>
<keyword evidence="3" id="KW-1185">Reference proteome</keyword>
<gene>
    <name evidence="2" type="ORF">SLEP1_g33736</name>
</gene>
<feature type="compositionally biased region" description="Low complexity" evidence="1">
    <location>
        <begin position="7"/>
        <end position="28"/>
    </location>
</feature>
<feature type="compositionally biased region" description="Acidic residues" evidence="1">
    <location>
        <begin position="112"/>
        <end position="121"/>
    </location>
</feature>
<feature type="region of interest" description="Disordered" evidence="1">
    <location>
        <begin position="1"/>
        <end position="37"/>
    </location>
</feature>
<evidence type="ECO:0000313" key="3">
    <source>
        <dbReference type="Proteomes" id="UP001054252"/>
    </source>
</evidence>